<keyword evidence="4" id="KW-1185">Reference proteome</keyword>
<proteinExistence type="predicted"/>
<dbReference type="PROSITE" id="PS50943">
    <property type="entry name" value="HTH_CROC1"/>
    <property type="match status" value="1"/>
</dbReference>
<keyword evidence="1" id="KW-0238">DNA-binding</keyword>
<dbReference type="InterPro" id="IPR001387">
    <property type="entry name" value="Cro/C1-type_HTH"/>
</dbReference>
<gene>
    <name evidence="3" type="ORF">FHL03_00485</name>
</gene>
<organism evidence="3 4">
    <name type="scientific">Companilactobacillus mishanensis</name>
    <dbReference type="NCBI Taxonomy" id="2486008"/>
    <lineage>
        <taxon>Bacteria</taxon>
        <taxon>Bacillati</taxon>
        <taxon>Bacillota</taxon>
        <taxon>Bacilli</taxon>
        <taxon>Lactobacillales</taxon>
        <taxon>Lactobacillaceae</taxon>
        <taxon>Companilactobacillus</taxon>
    </lineage>
</organism>
<evidence type="ECO:0000313" key="3">
    <source>
        <dbReference type="EMBL" id="MQS43953.1"/>
    </source>
</evidence>
<dbReference type="CDD" id="cd00093">
    <property type="entry name" value="HTH_XRE"/>
    <property type="match status" value="1"/>
</dbReference>
<protein>
    <submittedName>
        <fullName evidence="3">Helix-turn-helix transcriptional regulator</fullName>
    </submittedName>
</protein>
<dbReference type="EMBL" id="VDFN01000001">
    <property type="protein sequence ID" value="MQS43953.1"/>
    <property type="molecule type" value="Genomic_DNA"/>
</dbReference>
<dbReference type="PANTHER" id="PTHR46558">
    <property type="entry name" value="TRACRIPTIONAL REGULATORY PROTEIN-RELATED-RELATED"/>
    <property type="match status" value="1"/>
</dbReference>
<dbReference type="Pfam" id="PF01381">
    <property type="entry name" value="HTH_3"/>
    <property type="match status" value="1"/>
</dbReference>
<evidence type="ECO:0000259" key="2">
    <source>
        <dbReference type="PROSITE" id="PS50943"/>
    </source>
</evidence>
<reference evidence="3 4" key="1">
    <citation type="journal article" date="2019" name="Syst. Appl. Microbiol.">
        <title>Polyphasic characterization of two novel Lactobacillus spp. isolated from blown salami packages: Description of Lactobacillus halodurans sp. nov. and Lactobacillus salsicarnum sp. nov.</title>
        <authorList>
            <person name="Schuster J.A."/>
            <person name="Klingl A."/>
            <person name="Vogel R.F."/>
            <person name="Ehrmann M.A."/>
        </authorList>
    </citation>
    <scope>NUCLEOTIDE SEQUENCE [LARGE SCALE GENOMIC DNA]</scope>
    <source>
        <strain evidence="3 4">TMW 1.2098</strain>
    </source>
</reference>
<accession>A0ABW9P3W7</accession>
<sequence>MMVMNNRIKELRKEKHWTQQKLADYFHVSVSTVGNWERGRTPMLIDDFHTLAQIFGVSMEYLGGYRDERNE</sequence>
<dbReference type="PANTHER" id="PTHR46558:SF11">
    <property type="entry name" value="HTH-TYPE TRANSCRIPTIONAL REGULATOR XRE"/>
    <property type="match status" value="1"/>
</dbReference>
<dbReference type="InterPro" id="IPR010982">
    <property type="entry name" value="Lambda_DNA-bd_dom_sf"/>
</dbReference>
<name>A0ABW9P3W7_9LACO</name>
<feature type="domain" description="HTH cro/C1-type" evidence="2">
    <location>
        <begin position="8"/>
        <end position="62"/>
    </location>
</feature>
<evidence type="ECO:0000256" key="1">
    <source>
        <dbReference type="ARBA" id="ARBA00023125"/>
    </source>
</evidence>
<comment type="caution">
    <text evidence="3">The sequence shown here is derived from an EMBL/GenBank/DDBJ whole genome shotgun (WGS) entry which is preliminary data.</text>
</comment>
<dbReference type="SUPFAM" id="SSF47413">
    <property type="entry name" value="lambda repressor-like DNA-binding domains"/>
    <property type="match status" value="1"/>
</dbReference>
<evidence type="ECO:0000313" key="4">
    <source>
        <dbReference type="Proteomes" id="UP000436655"/>
    </source>
</evidence>
<dbReference type="SMART" id="SM00530">
    <property type="entry name" value="HTH_XRE"/>
    <property type="match status" value="1"/>
</dbReference>
<dbReference type="Gene3D" id="1.10.260.40">
    <property type="entry name" value="lambda repressor-like DNA-binding domains"/>
    <property type="match status" value="1"/>
</dbReference>
<dbReference type="Proteomes" id="UP000436655">
    <property type="component" value="Unassembled WGS sequence"/>
</dbReference>